<dbReference type="Proteomes" id="UP001151760">
    <property type="component" value="Unassembled WGS sequence"/>
</dbReference>
<reference evidence="4" key="2">
    <citation type="submission" date="2022-01" db="EMBL/GenBank/DDBJ databases">
        <authorList>
            <person name="Yamashiro T."/>
            <person name="Shiraishi A."/>
            <person name="Satake H."/>
            <person name="Nakayama K."/>
        </authorList>
    </citation>
    <scope>NUCLEOTIDE SEQUENCE</scope>
</reference>
<gene>
    <name evidence="4" type="ORF">Tco_0679614</name>
</gene>
<dbReference type="Pfam" id="PF03763">
    <property type="entry name" value="Remorin_C"/>
    <property type="match status" value="1"/>
</dbReference>
<sequence>MSDYDQRVQNLHGDEDIRDVHDLTSPYYPHSMATSDRASPSPTRGASASVVTHGGREVAASVRSVKKEERKLEEKRVRAVEKMENEIAKAHQKAEERRASAEAKRGGKIARVLEVANLMKAWKSHRAADYSEMNRVDRNRGQGNMHGEQVHSCYRTRAQNKWGNGDSGQARQVNELKERMGNLDEEQSLIHEHGGLDNAIDEDVDEQPVQDLALNVDNVFQADDCDAYDSDVDDAPTAQTLFMGNLYIRRSSYV</sequence>
<feature type="compositionally biased region" description="Polar residues" evidence="2">
    <location>
        <begin position="32"/>
        <end position="50"/>
    </location>
</feature>
<evidence type="ECO:0000313" key="4">
    <source>
        <dbReference type="EMBL" id="GJS65050.1"/>
    </source>
</evidence>
<reference evidence="4" key="1">
    <citation type="journal article" date="2022" name="Int. J. Mol. Sci.">
        <title>Draft Genome of Tanacetum Coccineum: Genomic Comparison of Closely Related Tanacetum-Family Plants.</title>
        <authorList>
            <person name="Yamashiro T."/>
            <person name="Shiraishi A."/>
            <person name="Nakayama K."/>
            <person name="Satake H."/>
        </authorList>
    </citation>
    <scope>NUCLEOTIDE SEQUENCE</scope>
</reference>
<evidence type="ECO:0000313" key="5">
    <source>
        <dbReference type="Proteomes" id="UP001151760"/>
    </source>
</evidence>
<evidence type="ECO:0000256" key="1">
    <source>
        <dbReference type="ARBA" id="ARBA00005711"/>
    </source>
</evidence>
<accession>A0ABQ4XJJ6</accession>
<feature type="domain" description="Remorin C-terminal" evidence="3">
    <location>
        <begin position="60"/>
        <end position="121"/>
    </location>
</feature>
<dbReference type="InterPro" id="IPR005516">
    <property type="entry name" value="Remorin_C"/>
</dbReference>
<keyword evidence="5" id="KW-1185">Reference proteome</keyword>
<dbReference type="EMBL" id="BQNB010009548">
    <property type="protein sequence ID" value="GJS65050.1"/>
    <property type="molecule type" value="Genomic_DNA"/>
</dbReference>
<evidence type="ECO:0000256" key="2">
    <source>
        <dbReference type="SAM" id="MobiDB-lite"/>
    </source>
</evidence>
<organism evidence="4 5">
    <name type="scientific">Tanacetum coccineum</name>
    <dbReference type="NCBI Taxonomy" id="301880"/>
    <lineage>
        <taxon>Eukaryota</taxon>
        <taxon>Viridiplantae</taxon>
        <taxon>Streptophyta</taxon>
        <taxon>Embryophyta</taxon>
        <taxon>Tracheophyta</taxon>
        <taxon>Spermatophyta</taxon>
        <taxon>Magnoliopsida</taxon>
        <taxon>eudicotyledons</taxon>
        <taxon>Gunneridae</taxon>
        <taxon>Pentapetalae</taxon>
        <taxon>asterids</taxon>
        <taxon>campanulids</taxon>
        <taxon>Asterales</taxon>
        <taxon>Asteraceae</taxon>
        <taxon>Asteroideae</taxon>
        <taxon>Anthemideae</taxon>
        <taxon>Anthemidinae</taxon>
        <taxon>Tanacetum</taxon>
    </lineage>
</organism>
<feature type="compositionally biased region" description="Basic and acidic residues" evidence="2">
    <location>
        <begin position="1"/>
        <end position="22"/>
    </location>
</feature>
<proteinExistence type="inferred from homology"/>
<comment type="caution">
    <text evidence="4">The sequence shown here is derived from an EMBL/GenBank/DDBJ whole genome shotgun (WGS) entry which is preliminary data.</text>
</comment>
<feature type="region of interest" description="Disordered" evidence="2">
    <location>
        <begin position="1"/>
        <end position="69"/>
    </location>
</feature>
<name>A0ABQ4XJJ6_9ASTR</name>
<comment type="similarity">
    <text evidence="1">Belongs to the remorin family.</text>
</comment>
<evidence type="ECO:0000259" key="3">
    <source>
        <dbReference type="Pfam" id="PF03763"/>
    </source>
</evidence>
<protein>
    <submittedName>
        <fullName evidence="4">Integrase, catalytic region, zinc finger, CCHC-type containing protein</fullName>
    </submittedName>
</protein>